<feature type="transmembrane region" description="Helical" evidence="7">
    <location>
        <begin position="21"/>
        <end position="48"/>
    </location>
</feature>
<evidence type="ECO:0000256" key="7">
    <source>
        <dbReference type="SAM" id="Phobius"/>
    </source>
</evidence>
<evidence type="ECO:0000313" key="11">
    <source>
        <dbReference type="Proteomes" id="UP000538666"/>
    </source>
</evidence>
<feature type="transmembrane region" description="Helical" evidence="7">
    <location>
        <begin position="702"/>
        <end position="729"/>
    </location>
</feature>
<dbReference type="InterPro" id="IPR003838">
    <property type="entry name" value="ABC3_permease_C"/>
</dbReference>
<dbReference type="GO" id="GO:0022857">
    <property type="term" value="F:transmembrane transporter activity"/>
    <property type="evidence" value="ECO:0007669"/>
    <property type="project" value="TreeGrafter"/>
</dbReference>
<accession>A0A841K838</accession>
<keyword evidence="5 7" id="KW-0472">Membrane</keyword>
<sequence length="826" mass="87946">MSSPLLSLRFSIRQLRKSPGFALTAILTLALGIGAAAAVFSVVNAVLLKPFAFREPDRLVVVRETVAEMRAKEPDVPDNYRHYLRLKKATQTLESIAIFQDAGPSVSTGTGHPRVVNGLSISPDFFRVFGVAPVMGRDFEARDVAKGAPPVVMLSYAGWQSLFHGDPAVVGKSLRIGGELNTIVGVLPASVRIPDIRFSSRLTFAGQTSAEQPNMVFGPITEDDHNLQDDDGNFNFKVVGRLKQGVTVAQAQAELDGMQRAYTASSHLSMHLGAVVTPLASDVTSGISGTLWLLFASVGAVLLIACVNLANLQLARAVAAERETAVRAALGASRMQLVMVRLTESFVLAAIGGIAGVALAFAGVRVILAVAPSNIPRLADVQVDLPVLAFAVGLSALTALLFGTLPALQSLRADPQTALRASSTRTAGSQQGSRVRSLLVASEVAFTVVLLMITGLVLRSFSHLLTQNRGFEVHNVTAAQVDLFSPQYGDTKPGMKEAKLAFADRALAALRELPGVENATLTNNLPLSGQTWVDELTRPDHPAPNGHGPLVNIRWTDPQYLPTMSMALVSGRNFTAADRANPYVALISEQTAREGFPGENPIGKKISDIVPDSQQSLTIVGVVANTRVNGLKDTANMVYVPYWTFTPWTLTFLVRSSQPGKAIAPEIQQTLWKIDPQVPIPAVKSLDDQLSESVASDRFQTLLLSSFGAAALLLALLGVYGVLAYSVTLRLQEFGIRVALGSGKARLMGLVLRQAALPVVTGAGVGLGLALIATRWMRSLLYETRVADPMAIAGSLVLLGIVAALAAILPARRASQVDPMEVLRTR</sequence>
<feature type="domain" description="MacB-like periplasmic core" evidence="9">
    <location>
        <begin position="23"/>
        <end position="256"/>
    </location>
</feature>
<protein>
    <submittedName>
        <fullName evidence="10">Putative permease</fullName>
    </submittedName>
</protein>
<dbReference type="AlphaFoldDB" id="A0A841K838"/>
<dbReference type="InterPro" id="IPR017800">
    <property type="entry name" value="ADOP"/>
</dbReference>
<dbReference type="PANTHER" id="PTHR30572">
    <property type="entry name" value="MEMBRANE COMPONENT OF TRANSPORTER-RELATED"/>
    <property type="match status" value="1"/>
</dbReference>
<reference evidence="10 11" key="1">
    <citation type="submission" date="2020-08" db="EMBL/GenBank/DDBJ databases">
        <title>Genomic Encyclopedia of Type Strains, Phase IV (KMG-IV): sequencing the most valuable type-strain genomes for metagenomic binning, comparative biology and taxonomic classification.</title>
        <authorList>
            <person name="Goeker M."/>
        </authorList>
    </citation>
    <scope>NUCLEOTIDE SEQUENCE [LARGE SCALE GENOMIC DNA]</scope>
    <source>
        <strain evidence="10 11">DSM 103733</strain>
    </source>
</reference>
<feature type="domain" description="ABC3 transporter permease C-terminal" evidence="8">
    <location>
        <begin position="706"/>
        <end position="818"/>
    </location>
</feature>
<evidence type="ECO:0000313" key="10">
    <source>
        <dbReference type="EMBL" id="MBB6147281.1"/>
    </source>
</evidence>
<evidence type="ECO:0000256" key="3">
    <source>
        <dbReference type="ARBA" id="ARBA00022692"/>
    </source>
</evidence>
<feature type="transmembrane region" description="Helical" evidence="7">
    <location>
        <begin position="345"/>
        <end position="368"/>
    </location>
</feature>
<dbReference type="Pfam" id="PF12704">
    <property type="entry name" value="MacB_PCD"/>
    <property type="match status" value="2"/>
</dbReference>
<dbReference type="RefSeq" id="WP_050060245.1">
    <property type="nucleotide sequence ID" value="NZ_JACHEK010000013.1"/>
</dbReference>
<dbReference type="EMBL" id="JACHEK010000013">
    <property type="protein sequence ID" value="MBB6147281.1"/>
    <property type="molecule type" value="Genomic_DNA"/>
</dbReference>
<feature type="transmembrane region" description="Helical" evidence="7">
    <location>
        <begin position="750"/>
        <end position="772"/>
    </location>
</feature>
<name>A0A841K838_9BACT</name>
<comment type="similarity">
    <text evidence="6">Belongs to the ABC-4 integral membrane protein family.</text>
</comment>
<feature type="transmembrane region" description="Helical" evidence="7">
    <location>
        <begin position="388"/>
        <end position="408"/>
    </location>
</feature>
<feature type="transmembrane region" description="Helical" evidence="7">
    <location>
        <begin position="792"/>
        <end position="811"/>
    </location>
</feature>
<dbReference type="PANTHER" id="PTHR30572:SF4">
    <property type="entry name" value="ABC TRANSPORTER PERMEASE YTRF"/>
    <property type="match status" value="1"/>
</dbReference>
<keyword evidence="11" id="KW-1185">Reference proteome</keyword>
<evidence type="ECO:0000259" key="9">
    <source>
        <dbReference type="Pfam" id="PF12704"/>
    </source>
</evidence>
<evidence type="ECO:0000256" key="6">
    <source>
        <dbReference type="ARBA" id="ARBA00038076"/>
    </source>
</evidence>
<keyword evidence="4 7" id="KW-1133">Transmembrane helix</keyword>
<keyword evidence="2" id="KW-1003">Cell membrane</keyword>
<feature type="domain" description="ABC3 transporter permease C-terminal" evidence="8">
    <location>
        <begin position="298"/>
        <end position="415"/>
    </location>
</feature>
<proteinExistence type="inferred from homology"/>
<feature type="domain" description="MacB-like periplasmic core" evidence="9">
    <location>
        <begin position="444"/>
        <end position="668"/>
    </location>
</feature>
<organism evidence="10 11">
    <name type="scientific">Silvibacterium bohemicum</name>
    <dbReference type="NCBI Taxonomy" id="1577686"/>
    <lineage>
        <taxon>Bacteria</taxon>
        <taxon>Pseudomonadati</taxon>
        <taxon>Acidobacteriota</taxon>
        <taxon>Terriglobia</taxon>
        <taxon>Terriglobales</taxon>
        <taxon>Acidobacteriaceae</taxon>
        <taxon>Silvibacterium</taxon>
    </lineage>
</organism>
<comment type="caution">
    <text evidence="10">The sequence shown here is derived from an EMBL/GenBank/DDBJ whole genome shotgun (WGS) entry which is preliminary data.</text>
</comment>
<feature type="transmembrane region" description="Helical" evidence="7">
    <location>
        <begin position="291"/>
        <end position="312"/>
    </location>
</feature>
<dbReference type="OrthoDB" id="100008at2"/>
<dbReference type="Pfam" id="PF02687">
    <property type="entry name" value="FtsX"/>
    <property type="match status" value="2"/>
</dbReference>
<gene>
    <name evidence="10" type="ORF">HNQ77_005275</name>
</gene>
<dbReference type="NCBIfam" id="TIGR03434">
    <property type="entry name" value="ADOP"/>
    <property type="match status" value="1"/>
</dbReference>
<evidence type="ECO:0000256" key="1">
    <source>
        <dbReference type="ARBA" id="ARBA00004651"/>
    </source>
</evidence>
<feature type="transmembrane region" description="Helical" evidence="7">
    <location>
        <begin position="438"/>
        <end position="458"/>
    </location>
</feature>
<evidence type="ECO:0000256" key="5">
    <source>
        <dbReference type="ARBA" id="ARBA00023136"/>
    </source>
</evidence>
<dbReference type="InterPro" id="IPR025857">
    <property type="entry name" value="MacB_PCD"/>
</dbReference>
<dbReference type="Proteomes" id="UP000538666">
    <property type="component" value="Unassembled WGS sequence"/>
</dbReference>
<comment type="subcellular location">
    <subcellularLocation>
        <location evidence="1">Cell membrane</location>
        <topology evidence="1">Multi-pass membrane protein</topology>
    </subcellularLocation>
</comment>
<keyword evidence="3 7" id="KW-0812">Transmembrane</keyword>
<dbReference type="GO" id="GO:0005886">
    <property type="term" value="C:plasma membrane"/>
    <property type="evidence" value="ECO:0007669"/>
    <property type="project" value="UniProtKB-SubCell"/>
</dbReference>
<evidence type="ECO:0000256" key="2">
    <source>
        <dbReference type="ARBA" id="ARBA00022475"/>
    </source>
</evidence>
<dbReference type="InterPro" id="IPR050250">
    <property type="entry name" value="Macrolide_Exporter_MacB"/>
</dbReference>
<evidence type="ECO:0000256" key="4">
    <source>
        <dbReference type="ARBA" id="ARBA00022989"/>
    </source>
</evidence>
<evidence type="ECO:0000259" key="8">
    <source>
        <dbReference type="Pfam" id="PF02687"/>
    </source>
</evidence>